<dbReference type="Proteomes" id="UP000199695">
    <property type="component" value="Unassembled WGS sequence"/>
</dbReference>
<dbReference type="STRING" id="1173111.SAMN05444955_1242"/>
<dbReference type="RefSeq" id="WP_089973202.1">
    <property type="nucleotide sequence ID" value="NZ_FOCQ01000024.1"/>
</dbReference>
<evidence type="ECO:0000313" key="2">
    <source>
        <dbReference type="Proteomes" id="UP000199695"/>
    </source>
</evidence>
<accession>A0A1H8JEU4</accession>
<dbReference type="EMBL" id="FOCQ01000024">
    <property type="protein sequence ID" value="SEN78727.1"/>
    <property type="molecule type" value="Genomic_DNA"/>
</dbReference>
<name>A0A1H8JEU4_9BACL</name>
<dbReference type="AlphaFoldDB" id="A0A1H8JEU4"/>
<reference evidence="1 2" key="1">
    <citation type="submission" date="2016-10" db="EMBL/GenBank/DDBJ databases">
        <authorList>
            <person name="de Groot N.N."/>
        </authorList>
    </citation>
    <scope>NUCLEOTIDE SEQUENCE [LARGE SCALE GENOMIC DNA]</scope>
    <source>
        <strain evidence="1 2">DSM 46701</strain>
    </source>
</reference>
<sequence>MLELAIARALARCGSARGYAVLIEYLHDVRSLLVEHAHEELRAITGTDFGKDAARWTEWLRSAETSLAPRPLRTKLDRVANSESLMRLSVTSAPGSG</sequence>
<keyword evidence="2" id="KW-1185">Reference proteome</keyword>
<proteinExistence type="predicted"/>
<dbReference type="OrthoDB" id="9777740at2"/>
<protein>
    <submittedName>
        <fullName evidence="1">Uncharacterized protein</fullName>
    </submittedName>
</protein>
<evidence type="ECO:0000313" key="1">
    <source>
        <dbReference type="EMBL" id="SEN78727.1"/>
    </source>
</evidence>
<gene>
    <name evidence="1" type="ORF">SAMN05444955_1242</name>
</gene>
<organism evidence="1 2">
    <name type="scientific">Lihuaxuella thermophila</name>
    <dbReference type="NCBI Taxonomy" id="1173111"/>
    <lineage>
        <taxon>Bacteria</taxon>
        <taxon>Bacillati</taxon>
        <taxon>Bacillota</taxon>
        <taxon>Bacilli</taxon>
        <taxon>Bacillales</taxon>
        <taxon>Thermoactinomycetaceae</taxon>
        <taxon>Lihuaxuella</taxon>
    </lineage>
</organism>